<protein>
    <recommendedName>
        <fullName evidence="5">WD40-like Beta Propeller Repeat</fullName>
    </recommendedName>
</protein>
<dbReference type="EMBL" id="CP118615">
    <property type="protein sequence ID" value="WDZ86674.1"/>
    <property type="molecule type" value="Genomic_DNA"/>
</dbReference>
<feature type="region of interest" description="Disordered" evidence="1">
    <location>
        <begin position="1"/>
        <end position="29"/>
    </location>
</feature>
<name>A0ABY7ZUF6_9ACTN</name>
<evidence type="ECO:0000313" key="3">
    <source>
        <dbReference type="EMBL" id="WDZ86674.1"/>
    </source>
</evidence>
<evidence type="ECO:0000256" key="1">
    <source>
        <dbReference type="SAM" id="MobiDB-lite"/>
    </source>
</evidence>
<proteinExistence type="predicted"/>
<keyword evidence="2" id="KW-0472">Membrane</keyword>
<evidence type="ECO:0000313" key="4">
    <source>
        <dbReference type="Proteomes" id="UP001219605"/>
    </source>
</evidence>
<dbReference type="SUPFAM" id="SSF82171">
    <property type="entry name" value="DPP6 N-terminal domain-like"/>
    <property type="match status" value="1"/>
</dbReference>
<dbReference type="Proteomes" id="UP001219605">
    <property type="component" value="Chromosome"/>
</dbReference>
<sequence>MNRVDRTRETPVNRVDNPRGGPERPFGVAQPDLEQALRETLTRQVAAPRPLAVDPAGHAVRRADRMRRRRTVAGVALSAVAFVTVSAGLAQLRTGPTGYTSPTVVIGDPSGPPTVPTPTVTLTGPAFSGLSLISGSKLIVDGRLIDLGGIGPVDRGLPVTGGGWLLIGRSGAAGRTVWSVKTDGTSRVVLAGADEVAVAPGGQRLAWREGPQLFVATVTNGQVVPGVRTPAPETAAPVGFAGDDVLVRLRPDQPGFAIWRTNGTPFQAGKDRSVRDVHGRLPDGRLVALVSVGTATRPCLALLDPTRDLARTRTGCAVPALREGAASVSPDGRWLLVTGSSGTTPSAEDAALLIDLQRAFGPTPTVRPVGPAMVGEVSWLGPEAVYPAADGTLIRFRPDRPDPASTSTPTVPGLSAEDPPVLVAPPAR</sequence>
<dbReference type="RefSeq" id="WP_275033523.1">
    <property type="nucleotide sequence ID" value="NZ_CP118615.1"/>
</dbReference>
<gene>
    <name evidence="3" type="ORF">PVK37_09895</name>
</gene>
<keyword evidence="2" id="KW-0812">Transmembrane</keyword>
<reference evidence="3 4" key="1">
    <citation type="submission" date="2023-02" db="EMBL/GenBank/DDBJ databases">
        <authorList>
            <person name="Mo P."/>
        </authorList>
    </citation>
    <scope>NUCLEOTIDE SEQUENCE [LARGE SCALE GENOMIC DNA]</scope>
    <source>
        <strain evidence="3 4">HUAS 3</strain>
    </source>
</reference>
<keyword evidence="2" id="KW-1133">Transmembrane helix</keyword>
<evidence type="ECO:0000256" key="2">
    <source>
        <dbReference type="SAM" id="Phobius"/>
    </source>
</evidence>
<feature type="transmembrane region" description="Helical" evidence="2">
    <location>
        <begin position="71"/>
        <end position="92"/>
    </location>
</feature>
<organism evidence="3 4">
    <name type="scientific">Micromonospora cathayae</name>
    <dbReference type="NCBI Taxonomy" id="3028804"/>
    <lineage>
        <taxon>Bacteria</taxon>
        <taxon>Bacillati</taxon>
        <taxon>Actinomycetota</taxon>
        <taxon>Actinomycetes</taxon>
        <taxon>Micromonosporales</taxon>
        <taxon>Micromonosporaceae</taxon>
        <taxon>Micromonospora</taxon>
    </lineage>
</organism>
<keyword evidence="4" id="KW-1185">Reference proteome</keyword>
<accession>A0ABY7ZUF6</accession>
<evidence type="ECO:0008006" key="5">
    <source>
        <dbReference type="Google" id="ProtNLM"/>
    </source>
</evidence>
<feature type="region of interest" description="Disordered" evidence="1">
    <location>
        <begin position="396"/>
        <end position="428"/>
    </location>
</feature>
<feature type="compositionally biased region" description="Basic and acidic residues" evidence="1">
    <location>
        <begin position="1"/>
        <end position="11"/>
    </location>
</feature>